<protein>
    <submittedName>
        <fullName evidence="1">15199_t:CDS:1</fullName>
    </submittedName>
</protein>
<evidence type="ECO:0000313" key="2">
    <source>
        <dbReference type="Proteomes" id="UP000789525"/>
    </source>
</evidence>
<comment type="caution">
    <text evidence="1">The sequence shown here is derived from an EMBL/GenBank/DDBJ whole genome shotgun (WGS) entry which is preliminary data.</text>
</comment>
<gene>
    <name evidence="1" type="ORF">ACOLOM_LOCUS4081</name>
</gene>
<accession>A0ACA9LIG7</accession>
<reference evidence="1" key="1">
    <citation type="submission" date="2021-06" db="EMBL/GenBank/DDBJ databases">
        <authorList>
            <person name="Kallberg Y."/>
            <person name="Tangrot J."/>
            <person name="Rosling A."/>
        </authorList>
    </citation>
    <scope>NUCLEOTIDE SEQUENCE</scope>
    <source>
        <strain evidence="1">CL356</strain>
    </source>
</reference>
<organism evidence="1 2">
    <name type="scientific">Acaulospora colombiana</name>
    <dbReference type="NCBI Taxonomy" id="27376"/>
    <lineage>
        <taxon>Eukaryota</taxon>
        <taxon>Fungi</taxon>
        <taxon>Fungi incertae sedis</taxon>
        <taxon>Mucoromycota</taxon>
        <taxon>Glomeromycotina</taxon>
        <taxon>Glomeromycetes</taxon>
        <taxon>Diversisporales</taxon>
        <taxon>Acaulosporaceae</taxon>
        <taxon>Acaulospora</taxon>
    </lineage>
</organism>
<name>A0ACA9LIG7_9GLOM</name>
<dbReference type="Proteomes" id="UP000789525">
    <property type="component" value="Unassembled WGS sequence"/>
</dbReference>
<proteinExistence type="predicted"/>
<evidence type="ECO:0000313" key="1">
    <source>
        <dbReference type="EMBL" id="CAG8531219.1"/>
    </source>
</evidence>
<dbReference type="EMBL" id="CAJVPT010006472">
    <property type="protein sequence ID" value="CAG8531219.1"/>
    <property type="molecule type" value="Genomic_DNA"/>
</dbReference>
<keyword evidence="2" id="KW-1185">Reference proteome</keyword>
<sequence length="175" mass="20182">MPDKQYVFNVKTQDNYALFDEQSKKRQKRESKEKKHKSANDWVEPLINSINEDHPHEAQTIPFSSLSSNNTQSPLFQAPRQRNELWVDSINEDHSLAVQAELCQLRVNSAYEKYSYGVQAKSDTNDASQPRTNSINEDHSRAVQLWSDSISEDLSHELLKFHVNLVTTQVNLDIP</sequence>